<proteinExistence type="predicted"/>
<keyword evidence="2" id="KW-1185">Reference proteome</keyword>
<dbReference type="KEGG" id="vta:A3590"/>
<organism evidence="1 2">
    <name type="scientific">Vibrio tapetis subsp. tapetis</name>
    <dbReference type="NCBI Taxonomy" id="1671868"/>
    <lineage>
        <taxon>Bacteria</taxon>
        <taxon>Pseudomonadati</taxon>
        <taxon>Pseudomonadota</taxon>
        <taxon>Gammaproteobacteria</taxon>
        <taxon>Vibrionales</taxon>
        <taxon>Vibrionaceae</taxon>
        <taxon>Vibrio</taxon>
    </lineage>
</organism>
<sequence length="49" mass="5861">MDCQTNRSIKLKFKLLDLFFENNEIYNECLFSNVNTIQIVLISKHLIKQ</sequence>
<gene>
    <name evidence="1" type="ORF">VTAP4600_A3590</name>
</gene>
<evidence type="ECO:0000313" key="1">
    <source>
        <dbReference type="EMBL" id="SON51537.1"/>
    </source>
</evidence>
<dbReference type="AlphaFoldDB" id="A0A2N8ZI05"/>
<name>A0A2N8ZI05_9VIBR</name>
<accession>A0A2N8ZI05</accession>
<dbReference type="Proteomes" id="UP000235828">
    <property type="component" value="Chromosome A"/>
</dbReference>
<reference evidence="1 2" key="1">
    <citation type="submission" date="2017-10" db="EMBL/GenBank/DDBJ databases">
        <authorList>
            <person name="Banno H."/>
            <person name="Chua N.-H."/>
        </authorList>
    </citation>
    <scope>NUCLEOTIDE SEQUENCE [LARGE SCALE GENOMIC DNA]</scope>
    <source>
        <strain evidence="1">Vibrio tapetis CECT4600</strain>
    </source>
</reference>
<evidence type="ECO:0000313" key="2">
    <source>
        <dbReference type="Proteomes" id="UP000235828"/>
    </source>
</evidence>
<dbReference type="EMBL" id="LT960611">
    <property type="protein sequence ID" value="SON51537.1"/>
    <property type="molecule type" value="Genomic_DNA"/>
</dbReference>
<protein>
    <submittedName>
        <fullName evidence="1">Uncharacterized protein</fullName>
    </submittedName>
</protein>